<dbReference type="Gene3D" id="3.40.50.150">
    <property type="entry name" value="Vaccinia Virus protein VP39"/>
    <property type="match status" value="1"/>
</dbReference>
<dbReference type="GO" id="GO:0003723">
    <property type="term" value="F:RNA binding"/>
    <property type="evidence" value="ECO:0007669"/>
    <property type="project" value="UniProtKB-UniRule"/>
</dbReference>
<dbReference type="InterPro" id="IPR023267">
    <property type="entry name" value="RCMT"/>
</dbReference>
<feature type="domain" description="SAM-dependent MTase RsmB/NOP-type" evidence="6">
    <location>
        <begin position="147"/>
        <end position="423"/>
    </location>
</feature>
<dbReference type="EMBL" id="AP027081">
    <property type="protein sequence ID" value="BDU75408.1"/>
    <property type="molecule type" value="Genomic_DNA"/>
</dbReference>
<keyword evidence="3 5" id="KW-0949">S-adenosyl-L-methionine</keyword>
<dbReference type="InterPro" id="IPR029063">
    <property type="entry name" value="SAM-dependent_MTases_sf"/>
</dbReference>
<evidence type="ECO:0000313" key="7">
    <source>
        <dbReference type="EMBL" id="BDU75408.1"/>
    </source>
</evidence>
<keyword evidence="2 5" id="KW-0808">Transferase</keyword>
<dbReference type="GO" id="GO:0006355">
    <property type="term" value="P:regulation of DNA-templated transcription"/>
    <property type="evidence" value="ECO:0007669"/>
    <property type="project" value="InterPro"/>
</dbReference>
<comment type="caution">
    <text evidence="5">Lacks conserved residue(s) required for the propagation of feature annotation.</text>
</comment>
<keyword evidence="1 5" id="KW-0489">Methyltransferase</keyword>
<evidence type="ECO:0000313" key="8">
    <source>
        <dbReference type="Proteomes" id="UP001228113"/>
    </source>
</evidence>
<dbReference type="RefSeq" id="WP_316410954.1">
    <property type="nucleotide sequence ID" value="NZ_AP027081.1"/>
</dbReference>
<feature type="binding site" evidence="5">
    <location>
        <begin position="243"/>
        <end position="249"/>
    </location>
    <ligand>
        <name>S-adenosyl-L-methionine</name>
        <dbReference type="ChEBI" id="CHEBI:59789"/>
    </ligand>
</feature>
<protein>
    <submittedName>
        <fullName evidence="7">Ribosomal RNA small subunit methyltransferase B</fullName>
    </submittedName>
</protein>
<dbReference type="PROSITE" id="PS51686">
    <property type="entry name" value="SAM_MT_RSMB_NOP"/>
    <property type="match status" value="1"/>
</dbReference>
<evidence type="ECO:0000256" key="5">
    <source>
        <dbReference type="PROSITE-ProRule" id="PRU01023"/>
    </source>
</evidence>
<dbReference type="Pfam" id="PF01029">
    <property type="entry name" value="NusB"/>
    <property type="match status" value="1"/>
</dbReference>
<dbReference type="Proteomes" id="UP001228113">
    <property type="component" value="Chromosome"/>
</dbReference>
<dbReference type="AlphaFoldDB" id="A0AA48HBT3"/>
<dbReference type="PRINTS" id="PR02008">
    <property type="entry name" value="RCMTFAMILY"/>
</dbReference>
<dbReference type="SUPFAM" id="SSF53335">
    <property type="entry name" value="S-adenosyl-L-methionine-dependent methyltransferases"/>
    <property type="match status" value="1"/>
</dbReference>
<dbReference type="Pfam" id="PF01189">
    <property type="entry name" value="Methyltr_RsmB-F"/>
    <property type="match status" value="1"/>
</dbReference>
<dbReference type="PANTHER" id="PTHR22807">
    <property type="entry name" value="NOP2 YEAST -RELATED NOL1/NOP2/FMU SUN DOMAIN-CONTAINING"/>
    <property type="match status" value="1"/>
</dbReference>
<evidence type="ECO:0000259" key="6">
    <source>
        <dbReference type="PROSITE" id="PS51686"/>
    </source>
</evidence>
<reference evidence="7" key="1">
    <citation type="journal article" date="2023" name="Int. J. Syst. Evol. Microbiol.">
        <title>Mesoterricola silvestris gen. nov., sp. nov., Mesoterricola sediminis sp. nov., Geothrix oryzae sp. nov., Geothrix edaphica sp. nov., Geothrix rubra sp. nov., and Geothrix limicola sp. nov., six novel members of Acidobacteriota isolated from soils.</title>
        <authorList>
            <person name="Itoh H."/>
            <person name="Sugisawa Y."/>
            <person name="Mise K."/>
            <person name="Xu Z."/>
            <person name="Kuniyasu M."/>
            <person name="Ushijima N."/>
            <person name="Kawano K."/>
            <person name="Kobayashi E."/>
            <person name="Shiratori Y."/>
            <person name="Masuda Y."/>
            <person name="Senoo K."/>
        </authorList>
    </citation>
    <scope>NUCLEOTIDE SEQUENCE</scope>
    <source>
        <strain evidence="7">W786</strain>
    </source>
</reference>
<dbReference type="KEGG" id="msea:METESE_03660"/>
<dbReference type="GO" id="GO:0008173">
    <property type="term" value="F:RNA methyltransferase activity"/>
    <property type="evidence" value="ECO:0007669"/>
    <property type="project" value="InterPro"/>
</dbReference>
<dbReference type="InterPro" id="IPR035926">
    <property type="entry name" value="NusB-like_sf"/>
</dbReference>
<proteinExistence type="inferred from homology"/>
<dbReference type="SUPFAM" id="SSF48013">
    <property type="entry name" value="NusB-like"/>
    <property type="match status" value="1"/>
</dbReference>
<evidence type="ECO:0000256" key="4">
    <source>
        <dbReference type="ARBA" id="ARBA00022884"/>
    </source>
</evidence>
<dbReference type="Gene3D" id="1.10.940.10">
    <property type="entry name" value="NusB-like"/>
    <property type="match status" value="1"/>
</dbReference>
<comment type="similarity">
    <text evidence="5">Belongs to the class I-like SAM-binding methyltransferase superfamily. RsmB/NOP family.</text>
</comment>
<feature type="binding site" evidence="5">
    <location>
        <position position="310"/>
    </location>
    <ligand>
        <name>S-adenosyl-L-methionine</name>
        <dbReference type="ChEBI" id="CHEBI:59789"/>
    </ligand>
</feature>
<evidence type="ECO:0000256" key="3">
    <source>
        <dbReference type="ARBA" id="ARBA00022691"/>
    </source>
</evidence>
<dbReference type="InterPro" id="IPR006027">
    <property type="entry name" value="NusB_RsmB_TIM44"/>
</dbReference>
<evidence type="ECO:0000256" key="2">
    <source>
        <dbReference type="ARBA" id="ARBA00022679"/>
    </source>
</evidence>
<dbReference type="InterPro" id="IPR001678">
    <property type="entry name" value="MeTrfase_RsmB-F_NOP2_dom"/>
</dbReference>
<feature type="active site" description="Nucleophile" evidence="5">
    <location>
        <position position="363"/>
    </location>
</feature>
<evidence type="ECO:0000256" key="1">
    <source>
        <dbReference type="ARBA" id="ARBA00022603"/>
    </source>
</evidence>
<keyword evidence="4 5" id="KW-0694">RNA-binding</keyword>
<gene>
    <name evidence="7" type="primary">rsmB</name>
    <name evidence="7" type="ORF">METESE_03660</name>
</gene>
<accession>A0AA48HBT3</accession>
<sequence>MPTPSRIAVAGALQTVFGEGERLPEAWDRDLPPGDAGLANALLGLCLRRWGTLQAHVLPQLQRPERGLPLGTQIALALGLAQLAWLPGVSVHAAVNEAVALAGHRDLGFPPHQGLVNALLRRAAKDRTALAAALDAAPAALDQTPFVARALKAALWPWGRLDAQDALWRRLQTPPRPWFVALDDAPMDLEPAPELPGALRLPPDADFPRTWLAEGHGMVQDLSSQALLAFAWDRQPARILDACAAPGGKTTGLARRFPGAALTALEVHPARARRLEENLALRKVAAEVVVAEAADWLRSGGPAFDLILLDAPCSGSGTLQKHPELTWIGDGIDRARLRAVQRDLLEAATQRLAPGGLLIYAVCSWLSEEGQDHRDWLAGIPGWAPAAIWPEGLGPAPGPVSFFRPDPLAWPGEGFQAFAFTRHPEP</sequence>
<dbReference type="InterPro" id="IPR049560">
    <property type="entry name" value="MeTrfase_RsmB-F_NOP2_cat"/>
</dbReference>
<dbReference type="GO" id="GO:0001510">
    <property type="term" value="P:RNA methylation"/>
    <property type="evidence" value="ECO:0007669"/>
    <property type="project" value="InterPro"/>
</dbReference>
<keyword evidence="8" id="KW-1185">Reference proteome</keyword>
<organism evidence="7 8">
    <name type="scientific">Mesoterricola sediminis</name>
    <dbReference type="NCBI Taxonomy" id="2927980"/>
    <lineage>
        <taxon>Bacteria</taxon>
        <taxon>Pseudomonadati</taxon>
        <taxon>Acidobacteriota</taxon>
        <taxon>Holophagae</taxon>
        <taxon>Holophagales</taxon>
        <taxon>Holophagaceae</taxon>
        <taxon>Mesoterricola</taxon>
    </lineage>
</organism>
<name>A0AA48HBT3_9BACT</name>
<dbReference type="PANTHER" id="PTHR22807:SF61">
    <property type="entry name" value="NOL1_NOP2_SUN FAMILY PROTEIN _ ANTITERMINATION NUSB DOMAIN-CONTAINING PROTEIN"/>
    <property type="match status" value="1"/>
</dbReference>
<feature type="binding site" evidence="5">
    <location>
        <position position="266"/>
    </location>
    <ligand>
        <name>S-adenosyl-L-methionine</name>
        <dbReference type="ChEBI" id="CHEBI:59789"/>
    </ligand>
</feature>
<dbReference type="CDD" id="cd02440">
    <property type="entry name" value="AdoMet_MTases"/>
    <property type="match status" value="1"/>
</dbReference>